<organism evidence="16 17">
    <name type="scientific">Clostridium oryzae</name>
    <dbReference type="NCBI Taxonomy" id="1450648"/>
    <lineage>
        <taxon>Bacteria</taxon>
        <taxon>Bacillati</taxon>
        <taxon>Bacillota</taxon>
        <taxon>Clostridia</taxon>
        <taxon>Eubacteriales</taxon>
        <taxon>Clostridiaceae</taxon>
        <taxon>Clostridium</taxon>
    </lineage>
</organism>
<dbReference type="InterPro" id="IPR029035">
    <property type="entry name" value="DHS-like_NAD/FAD-binding_dom"/>
</dbReference>
<comment type="pathway">
    <text evidence="1 12">Amino-acid biosynthesis; L-isoleucine biosynthesis; L-isoleucine from 2-oxobutanoate: step 1/4.</text>
</comment>
<dbReference type="InterPro" id="IPR012000">
    <property type="entry name" value="Thiamin_PyroP_enz_cen_dom"/>
</dbReference>
<feature type="domain" description="Thiamine pyrophosphate enzyme N-terminal TPP-binding" evidence="15">
    <location>
        <begin position="4"/>
        <end position="119"/>
    </location>
</feature>
<dbReference type="GO" id="GO:0003984">
    <property type="term" value="F:acetolactate synthase activity"/>
    <property type="evidence" value="ECO:0007669"/>
    <property type="project" value="UniProtKB-EC"/>
</dbReference>
<evidence type="ECO:0000256" key="6">
    <source>
        <dbReference type="ARBA" id="ARBA00022679"/>
    </source>
</evidence>
<protein>
    <recommendedName>
        <fullName evidence="4 12">Acetolactate synthase</fullName>
        <ecNumber evidence="4 12">2.2.1.6</ecNumber>
    </recommendedName>
</protein>
<dbReference type="InterPro" id="IPR000399">
    <property type="entry name" value="TPP-bd_CS"/>
</dbReference>
<evidence type="ECO:0000256" key="5">
    <source>
        <dbReference type="ARBA" id="ARBA00022605"/>
    </source>
</evidence>
<comment type="cofactor">
    <cofactor evidence="12">
        <name>thiamine diphosphate</name>
        <dbReference type="ChEBI" id="CHEBI:58937"/>
    </cofactor>
    <text evidence="12">Binds 1 thiamine pyrophosphate per subunit.</text>
</comment>
<dbReference type="GO" id="GO:0009097">
    <property type="term" value="P:isoleucine biosynthetic process"/>
    <property type="evidence" value="ECO:0007669"/>
    <property type="project" value="UniProtKB-UniPathway"/>
</dbReference>
<sequence>MKLNGAQLILQCLKEQGVDTVFGYPGGQVIPLYDALYYEKEINHILVAHEQGASHAADGYARASGKTGVVFATSGPGATNTVTGIATAFADSVPMVVITGQVPRSSLGKDSFQEVNIISITKAITKKNYLVKTIEEIPQAIAEAFFIAKAGRPGPVLIDIPKDLQVSFIEYNGEGLKYRDRFEQQDKPAAINEDDIDAAVKLINSSKKPMIYAGGGIIIAEAHNELIQLAEKINAPTTTTMMGTGSFPNDHKLFTGMVGMHGSHASNLGVTNCDLLISLGVRFSDRVASHVQSFAPNAKIIHVDIDPKEIRKNVRVDAPIIGDVKEVLTKLIPKIEERAADDWNEKVNEWEKEYPLHKNFINLSPKYIINKVCELTEGNVTVTTEVGQHQIWACQYFNYKYPRTFISSGGMGTMGYGLGAAIGATYGNPDRKVVNIAGDGSFKMNCNELATLSRYKRPVIQVVFNNHALGMVRQWQNMFNDGRLSFTLFGDEVDFVKLGEAYGIKGRRATNEQEVEEALKYALSLNEPFILDCIINEEDNVMPMVAPGAPIDQIIYEE</sequence>
<dbReference type="Proteomes" id="UP000190080">
    <property type="component" value="Unassembled WGS sequence"/>
</dbReference>
<dbReference type="InterPro" id="IPR045229">
    <property type="entry name" value="TPP_enz"/>
</dbReference>
<evidence type="ECO:0000313" key="16">
    <source>
        <dbReference type="EMBL" id="OPJ60386.1"/>
    </source>
</evidence>
<dbReference type="PANTHER" id="PTHR18968:SF13">
    <property type="entry name" value="ACETOLACTATE SYNTHASE CATALYTIC SUBUNIT, MITOCHONDRIAL"/>
    <property type="match status" value="1"/>
</dbReference>
<dbReference type="Pfam" id="PF00205">
    <property type="entry name" value="TPP_enzyme_M"/>
    <property type="match status" value="1"/>
</dbReference>
<comment type="catalytic activity">
    <reaction evidence="11 12">
        <text>2 pyruvate + H(+) = (2S)-2-acetolactate + CO2</text>
        <dbReference type="Rhea" id="RHEA:25249"/>
        <dbReference type="ChEBI" id="CHEBI:15361"/>
        <dbReference type="ChEBI" id="CHEBI:15378"/>
        <dbReference type="ChEBI" id="CHEBI:16526"/>
        <dbReference type="ChEBI" id="CHEBI:58476"/>
        <dbReference type="EC" id="2.2.1.6"/>
    </reaction>
</comment>
<dbReference type="InterPro" id="IPR039368">
    <property type="entry name" value="AHAS_TPP"/>
</dbReference>
<keyword evidence="6 12" id="KW-0808">Transferase</keyword>
<evidence type="ECO:0000256" key="11">
    <source>
        <dbReference type="ARBA" id="ARBA00048670"/>
    </source>
</evidence>
<dbReference type="GO" id="GO:0009099">
    <property type="term" value="P:L-valine biosynthetic process"/>
    <property type="evidence" value="ECO:0007669"/>
    <property type="project" value="UniProtKB-UniPathway"/>
</dbReference>
<dbReference type="UniPathway" id="UPA00047">
    <property type="reaction ID" value="UER00055"/>
</dbReference>
<dbReference type="FunFam" id="3.40.50.1220:FF:000008">
    <property type="entry name" value="Acetolactate synthase"/>
    <property type="match status" value="1"/>
</dbReference>
<keyword evidence="8 12" id="KW-0460">Magnesium</keyword>
<feature type="domain" description="Thiamine pyrophosphate enzyme TPP-binding" evidence="14">
    <location>
        <begin position="386"/>
        <end position="533"/>
    </location>
</feature>
<dbReference type="GO" id="GO:0050660">
    <property type="term" value="F:flavin adenine dinucleotide binding"/>
    <property type="evidence" value="ECO:0007669"/>
    <property type="project" value="InterPro"/>
</dbReference>
<dbReference type="RefSeq" id="WP_079425586.1">
    <property type="nucleotide sequence ID" value="NZ_MZGV01000032.1"/>
</dbReference>
<reference evidence="16 17" key="1">
    <citation type="submission" date="2017-03" db="EMBL/GenBank/DDBJ databases">
        <title>Genome sequence of Clostridium oryzae DSM 28571.</title>
        <authorList>
            <person name="Poehlein A."/>
            <person name="Daniel R."/>
        </authorList>
    </citation>
    <scope>NUCLEOTIDE SEQUENCE [LARGE SCALE GENOMIC DNA]</scope>
    <source>
        <strain evidence="16 17">DSM 28571</strain>
    </source>
</reference>
<dbReference type="EC" id="2.2.1.6" evidence="4 12"/>
<evidence type="ECO:0000256" key="8">
    <source>
        <dbReference type="ARBA" id="ARBA00022842"/>
    </source>
</evidence>
<dbReference type="CDD" id="cd02015">
    <property type="entry name" value="TPP_AHAS"/>
    <property type="match status" value="1"/>
</dbReference>
<dbReference type="STRING" id="1450648.CLORY_28380"/>
<keyword evidence="10 12" id="KW-0100">Branched-chain amino acid biosynthesis</keyword>
<dbReference type="Gene3D" id="3.40.50.1220">
    <property type="entry name" value="TPP-binding domain"/>
    <property type="match status" value="1"/>
</dbReference>
<dbReference type="SUPFAM" id="SSF52467">
    <property type="entry name" value="DHS-like NAD/FAD-binding domain"/>
    <property type="match status" value="1"/>
</dbReference>
<evidence type="ECO:0000256" key="3">
    <source>
        <dbReference type="ARBA" id="ARBA00007812"/>
    </source>
</evidence>
<comment type="similarity">
    <text evidence="3 12">Belongs to the TPP enzyme family.</text>
</comment>
<evidence type="ECO:0000313" key="17">
    <source>
        <dbReference type="Proteomes" id="UP000190080"/>
    </source>
</evidence>
<dbReference type="InterPro" id="IPR029061">
    <property type="entry name" value="THDP-binding"/>
</dbReference>
<gene>
    <name evidence="16" type="primary">ilvB_2</name>
    <name evidence="16" type="ORF">CLORY_28380</name>
</gene>
<evidence type="ECO:0000259" key="15">
    <source>
        <dbReference type="Pfam" id="PF02776"/>
    </source>
</evidence>
<dbReference type="Gene3D" id="3.40.50.970">
    <property type="match status" value="2"/>
</dbReference>
<comment type="cofactor">
    <cofactor evidence="12">
        <name>Mg(2+)</name>
        <dbReference type="ChEBI" id="CHEBI:18420"/>
    </cofactor>
    <text evidence="12">Binds 1 Mg(2+) ion per subunit.</text>
</comment>
<dbReference type="InterPro" id="IPR012846">
    <property type="entry name" value="Acetolactate_synth_lsu"/>
</dbReference>
<dbReference type="EMBL" id="MZGV01000032">
    <property type="protein sequence ID" value="OPJ60386.1"/>
    <property type="molecule type" value="Genomic_DNA"/>
</dbReference>
<proteinExistence type="inferred from homology"/>
<dbReference type="Pfam" id="PF02775">
    <property type="entry name" value="TPP_enzyme_C"/>
    <property type="match status" value="1"/>
</dbReference>
<comment type="pathway">
    <text evidence="2 12">Amino-acid biosynthesis; L-valine biosynthesis; L-valine from pyruvate: step 1/4.</text>
</comment>
<evidence type="ECO:0000256" key="2">
    <source>
        <dbReference type="ARBA" id="ARBA00005025"/>
    </source>
</evidence>
<dbReference type="CDD" id="cd07035">
    <property type="entry name" value="TPP_PYR_POX_like"/>
    <property type="match status" value="1"/>
</dbReference>
<comment type="caution">
    <text evidence="16">The sequence shown here is derived from an EMBL/GenBank/DDBJ whole genome shotgun (WGS) entry which is preliminary data.</text>
</comment>
<keyword evidence="17" id="KW-1185">Reference proteome</keyword>
<dbReference type="UniPathway" id="UPA00049">
    <property type="reaction ID" value="UER00059"/>
</dbReference>
<evidence type="ECO:0000259" key="13">
    <source>
        <dbReference type="Pfam" id="PF00205"/>
    </source>
</evidence>
<keyword evidence="9 12" id="KW-0786">Thiamine pyrophosphate</keyword>
<dbReference type="NCBIfam" id="TIGR00118">
    <property type="entry name" value="acolac_lg"/>
    <property type="match status" value="1"/>
</dbReference>
<dbReference type="PROSITE" id="PS00187">
    <property type="entry name" value="TPP_ENZYMES"/>
    <property type="match status" value="1"/>
</dbReference>
<dbReference type="PANTHER" id="PTHR18968">
    <property type="entry name" value="THIAMINE PYROPHOSPHATE ENZYMES"/>
    <property type="match status" value="1"/>
</dbReference>
<dbReference type="GO" id="GO:0000287">
    <property type="term" value="F:magnesium ion binding"/>
    <property type="evidence" value="ECO:0007669"/>
    <property type="project" value="UniProtKB-UniRule"/>
</dbReference>
<dbReference type="AlphaFoldDB" id="A0A1V4IKC5"/>
<evidence type="ECO:0000256" key="4">
    <source>
        <dbReference type="ARBA" id="ARBA00013145"/>
    </source>
</evidence>
<dbReference type="GO" id="GO:0030976">
    <property type="term" value="F:thiamine pyrophosphate binding"/>
    <property type="evidence" value="ECO:0007669"/>
    <property type="project" value="UniProtKB-UniRule"/>
</dbReference>
<keyword evidence="5 12" id="KW-0028">Amino-acid biosynthesis</keyword>
<evidence type="ECO:0000256" key="12">
    <source>
        <dbReference type="RuleBase" id="RU003591"/>
    </source>
</evidence>
<dbReference type="FunFam" id="3.40.50.970:FF:000007">
    <property type="entry name" value="Acetolactate synthase"/>
    <property type="match status" value="1"/>
</dbReference>
<dbReference type="SUPFAM" id="SSF52518">
    <property type="entry name" value="Thiamin diphosphate-binding fold (THDP-binding)"/>
    <property type="match status" value="2"/>
</dbReference>
<dbReference type="InterPro" id="IPR011766">
    <property type="entry name" value="TPP_enzyme_TPP-bd"/>
</dbReference>
<keyword evidence="7 12" id="KW-0479">Metal-binding</keyword>
<evidence type="ECO:0000259" key="14">
    <source>
        <dbReference type="Pfam" id="PF02775"/>
    </source>
</evidence>
<dbReference type="Pfam" id="PF02776">
    <property type="entry name" value="TPP_enzyme_N"/>
    <property type="match status" value="1"/>
</dbReference>
<dbReference type="InterPro" id="IPR012001">
    <property type="entry name" value="Thiamin_PyroP_enz_TPP-bd_dom"/>
</dbReference>
<feature type="domain" description="Thiamine pyrophosphate enzyme central" evidence="13">
    <location>
        <begin position="196"/>
        <end position="331"/>
    </location>
</feature>
<evidence type="ECO:0000256" key="9">
    <source>
        <dbReference type="ARBA" id="ARBA00023052"/>
    </source>
</evidence>
<dbReference type="GO" id="GO:0005948">
    <property type="term" value="C:acetolactate synthase complex"/>
    <property type="evidence" value="ECO:0007669"/>
    <property type="project" value="TreeGrafter"/>
</dbReference>
<name>A0A1V4IKC5_9CLOT</name>
<evidence type="ECO:0000256" key="7">
    <source>
        <dbReference type="ARBA" id="ARBA00022723"/>
    </source>
</evidence>
<dbReference type="OrthoDB" id="4494979at2"/>
<accession>A0A1V4IKC5</accession>
<evidence type="ECO:0000256" key="1">
    <source>
        <dbReference type="ARBA" id="ARBA00004974"/>
    </source>
</evidence>
<evidence type="ECO:0000256" key="10">
    <source>
        <dbReference type="ARBA" id="ARBA00023304"/>
    </source>
</evidence>